<dbReference type="SMART" id="SM00239">
    <property type="entry name" value="C2"/>
    <property type="match status" value="1"/>
</dbReference>
<dbReference type="AlphaFoldDB" id="A0AAE1WWS7"/>
<dbReference type="PROSITE" id="PS50004">
    <property type="entry name" value="C2"/>
    <property type="match status" value="1"/>
</dbReference>
<evidence type="ECO:0000313" key="3">
    <source>
        <dbReference type="EMBL" id="KAK4400723.1"/>
    </source>
</evidence>
<feature type="region of interest" description="Disordered" evidence="1">
    <location>
        <begin position="258"/>
        <end position="286"/>
    </location>
</feature>
<dbReference type="InterPro" id="IPR035892">
    <property type="entry name" value="C2_domain_sf"/>
</dbReference>
<dbReference type="InterPro" id="IPR000008">
    <property type="entry name" value="C2_dom"/>
</dbReference>
<reference evidence="3" key="1">
    <citation type="submission" date="2020-06" db="EMBL/GenBank/DDBJ databases">
        <authorList>
            <person name="Li T."/>
            <person name="Hu X."/>
            <person name="Zhang T."/>
            <person name="Song X."/>
            <person name="Zhang H."/>
            <person name="Dai N."/>
            <person name="Sheng W."/>
            <person name="Hou X."/>
            <person name="Wei L."/>
        </authorList>
    </citation>
    <scope>NUCLEOTIDE SEQUENCE</scope>
    <source>
        <strain evidence="3">K16</strain>
        <tissue evidence="3">Leaf</tissue>
    </source>
</reference>
<comment type="caution">
    <text evidence="3">The sequence shown here is derived from an EMBL/GenBank/DDBJ whole genome shotgun (WGS) entry which is preliminary data.</text>
</comment>
<sequence length="286" mass="31128">MLEGNKFIMQTSNQTAILEITVLSAQNLMGIASLAFSRRLRPFITLSADCGTTTSSSKHVKMYKTRVDDKGGVNPTWGDKFQLSLDHNFFYQRCSGIYLQLYTKHLLMGQTQLGWCLIPAADIVNRFSTVGPTQFLSYRLRAKDGSRGHGIVNVAVRLEGSLGIVHPPRSLISNAPHLPEVHENDQLVIGIPNVGHPELKQHTHPISNDNPDIGNATVIADRTIEGTHMDRAIKGTSKKIGGKCTKLTRNGVVLQGLGSNRIGNSTGADPSQIEPTEGHVDAQDCA</sequence>
<feature type="compositionally biased region" description="Polar residues" evidence="1">
    <location>
        <begin position="258"/>
        <end position="269"/>
    </location>
</feature>
<dbReference type="Pfam" id="PF00168">
    <property type="entry name" value="C2"/>
    <property type="match status" value="1"/>
</dbReference>
<feature type="compositionally biased region" description="Basic and acidic residues" evidence="1">
    <location>
        <begin position="276"/>
        <end position="286"/>
    </location>
</feature>
<protein>
    <recommendedName>
        <fullName evidence="2">C2 domain-containing protein</fullName>
    </recommendedName>
</protein>
<feature type="domain" description="C2" evidence="2">
    <location>
        <begin position="1"/>
        <end position="133"/>
    </location>
</feature>
<dbReference type="Proteomes" id="UP001289374">
    <property type="component" value="Unassembled WGS sequence"/>
</dbReference>
<dbReference type="SUPFAM" id="SSF49562">
    <property type="entry name" value="C2 domain (Calcium/lipid-binding domain, CaLB)"/>
    <property type="match status" value="1"/>
</dbReference>
<dbReference type="EMBL" id="JACGWL010000006">
    <property type="protein sequence ID" value="KAK4400723.1"/>
    <property type="molecule type" value="Genomic_DNA"/>
</dbReference>
<dbReference type="GO" id="GO:0006952">
    <property type="term" value="P:defense response"/>
    <property type="evidence" value="ECO:0007669"/>
    <property type="project" value="InterPro"/>
</dbReference>
<dbReference type="CDD" id="cd04051">
    <property type="entry name" value="C2_SRC2_like"/>
    <property type="match status" value="1"/>
</dbReference>
<dbReference type="Gene3D" id="2.60.40.150">
    <property type="entry name" value="C2 domain"/>
    <property type="match status" value="1"/>
</dbReference>
<dbReference type="PANTHER" id="PTHR32246">
    <property type="entry name" value="INGRESSION PROTEIN FIC1"/>
    <property type="match status" value="1"/>
</dbReference>
<organism evidence="3 4">
    <name type="scientific">Sesamum angolense</name>
    <dbReference type="NCBI Taxonomy" id="2727404"/>
    <lineage>
        <taxon>Eukaryota</taxon>
        <taxon>Viridiplantae</taxon>
        <taxon>Streptophyta</taxon>
        <taxon>Embryophyta</taxon>
        <taxon>Tracheophyta</taxon>
        <taxon>Spermatophyta</taxon>
        <taxon>Magnoliopsida</taxon>
        <taxon>eudicotyledons</taxon>
        <taxon>Gunneridae</taxon>
        <taxon>Pentapetalae</taxon>
        <taxon>asterids</taxon>
        <taxon>lamiids</taxon>
        <taxon>Lamiales</taxon>
        <taxon>Pedaliaceae</taxon>
        <taxon>Sesamum</taxon>
    </lineage>
</organism>
<dbReference type="PANTHER" id="PTHR32246:SF66">
    <property type="entry name" value="C2 DOMAIN-CONTAINING PROTEIN"/>
    <property type="match status" value="1"/>
</dbReference>
<name>A0AAE1WWS7_9LAMI</name>
<reference evidence="3" key="2">
    <citation type="journal article" date="2024" name="Plant">
        <title>Genomic evolution and insights into agronomic trait innovations of Sesamum species.</title>
        <authorList>
            <person name="Miao H."/>
            <person name="Wang L."/>
            <person name="Qu L."/>
            <person name="Liu H."/>
            <person name="Sun Y."/>
            <person name="Le M."/>
            <person name="Wang Q."/>
            <person name="Wei S."/>
            <person name="Zheng Y."/>
            <person name="Lin W."/>
            <person name="Duan Y."/>
            <person name="Cao H."/>
            <person name="Xiong S."/>
            <person name="Wang X."/>
            <person name="Wei L."/>
            <person name="Li C."/>
            <person name="Ma Q."/>
            <person name="Ju M."/>
            <person name="Zhao R."/>
            <person name="Li G."/>
            <person name="Mu C."/>
            <person name="Tian Q."/>
            <person name="Mei H."/>
            <person name="Zhang T."/>
            <person name="Gao T."/>
            <person name="Zhang H."/>
        </authorList>
    </citation>
    <scope>NUCLEOTIDE SEQUENCE</scope>
    <source>
        <strain evidence="3">K16</strain>
    </source>
</reference>
<accession>A0AAE1WWS7</accession>
<proteinExistence type="predicted"/>
<dbReference type="InterPro" id="IPR044750">
    <property type="entry name" value="C2_SRC2/BAP"/>
</dbReference>
<keyword evidence="4" id="KW-1185">Reference proteome</keyword>
<gene>
    <name evidence="3" type="ORF">Sango_1178400</name>
</gene>
<evidence type="ECO:0000259" key="2">
    <source>
        <dbReference type="PROSITE" id="PS50004"/>
    </source>
</evidence>
<evidence type="ECO:0000256" key="1">
    <source>
        <dbReference type="SAM" id="MobiDB-lite"/>
    </source>
</evidence>
<evidence type="ECO:0000313" key="4">
    <source>
        <dbReference type="Proteomes" id="UP001289374"/>
    </source>
</evidence>